<dbReference type="Gene3D" id="2.40.128.720">
    <property type="match status" value="1"/>
</dbReference>
<protein>
    <submittedName>
        <fullName evidence="2">Uncharacterized protein</fullName>
    </submittedName>
</protein>
<feature type="chain" id="PRO_5013301591" evidence="1">
    <location>
        <begin position="22"/>
        <end position="145"/>
    </location>
</feature>
<proteinExistence type="predicted"/>
<dbReference type="AlphaFoldDB" id="A0A212IUN3"/>
<feature type="signal peptide" evidence="1">
    <location>
        <begin position="1"/>
        <end position="21"/>
    </location>
</feature>
<accession>A0A212IUN3</accession>
<evidence type="ECO:0000256" key="1">
    <source>
        <dbReference type="SAM" id="SignalP"/>
    </source>
</evidence>
<evidence type="ECO:0000313" key="2">
    <source>
        <dbReference type="EMBL" id="SBV90921.1"/>
    </source>
</evidence>
<dbReference type="EMBL" id="FLUM01000001">
    <property type="protein sequence ID" value="SBV90921.1"/>
    <property type="molecule type" value="Genomic_DNA"/>
</dbReference>
<sequence length="145" mass="16976">MKAKVLISTIIFLFLSVSLFSQDKKDRDVKISKDESGYTTKESTQYQRTKAVSKVIYLYDPSERLVERTTYLSEYGTKWIPAQKYRYEYTSDGKIANIIQTKWNQEQKIWARKSHCIAHSYGNKGTVIRQVTIDTNDDKLLTMKE</sequence>
<reference evidence="2" key="1">
    <citation type="submission" date="2016-04" db="EMBL/GenBank/DDBJ databases">
        <authorList>
            <person name="Evans L.H."/>
            <person name="Alamgir A."/>
            <person name="Owens N."/>
            <person name="Weber N.D."/>
            <person name="Virtaneva K."/>
            <person name="Barbian K."/>
            <person name="Babar A."/>
            <person name="Rosenke K."/>
        </authorList>
    </citation>
    <scope>NUCLEOTIDE SEQUENCE</scope>
    <source>
        <strain evidence="2">86-1</strain>
    </source>
</reference>
<dbReference type="RefSeq" id="WP_296938006.1">
    <property type="nucleotide sequence ID" value="NZ_LT599032.1"/>
</dbReference>
<organism evidence="2">
    <name type="scientific">uncultured Dysgonomonas sp</name>
    <dbReference type="NCBI Taxonomy" id="206096"/>
    <lineage>
        <taxon>Bacteria</taxon>
        <taxon>Pseudomonadati</taxon>
        <taxon>Bacteroidota</taxon>
        <taxon>Bacteroidia</taxon>
        <taxon>Bacteroidales</taxon>
        <taxon>Dysgonomonadaceae</taxon>
        <taxon>Dysgonomonas</taxon>
        <taxon>environmental samples</taxon>
    </lineage>
</organism>
<gene>
    <name evidence="2" type="ORF">KL86DYS1_10200</name>
</gene>
<name>A0A212IUN3_9BACT</name>
<keyword evidence="1" id="KW-0732">Signal</keyword>